<organism evidence="3 4">
    <name type="scientific">Psylliodes chrysocephalus</name>
    <dbReference type="NCBI Taxonomy" id="3402493"/>
    <lineage>
        <taxon>Eukaryota</taxon>
        <taxon>Metazoa</taxon>
        <taxon>Ecdysozoa</taxon>
        <taxon>Arthropoda</taxon>
        <taxon>Hexapoda</taxon>
        <taxon>Insecta</taxon>
        <taxon>Pterygota</taxon>
        <taxon>Neoptera</taxon>
        <taxon>Endopterygota</taxon>
        <taxon>Coleoptera</taxon>
        <taxon>Polyphaga</taxon>
        <taxon>Cucujiformia</taxon>
        <taxon>Chrysomeloidea</taxon>
        <taxon>Chrysomelidae</taxon>
        <taxon>Galerucinae</taxon>
        <taxon>Alticini</taxon>
        <taxon>Psylliodes</taxon>
    </lineage>
</organism>
<dbReference type="InterPro" id="IPR004947">
    <property type="entry name" value="DNase_II"/>
</dbReference>
<name>A0A9P0D7V4_9CUCU</name>
<dbReference type="Pfam" id="PF03265">
    <property type="entry name" value="DNase_II"/>
    <property type="match status" value="1"/>
</dbReference>
<evidence type="ECO:0000313" key="4">
    <source>
        <dbReference type="Proteomes" id="UP001153636"/>
    </source>
</evidence>
<dbReference type="OrthoDB" id="10261598at2759"/>
<dbReference type="GO" id="GO:0004531">
    <property type="term" value="F:deoxyribonuclease II activity"/>
    <property type="evidence" value="ECO:0007669"/>
    <property type="project" value="InterPro"/>
</dbReference>
<evidence type="ECO:0000256" key="1">
    <source>
        <dbReference type="ARBA" id="ARBA00007527"/>
    </source>
</evidence>
<keyword evidence="4" id="KW-1185">Reference proteome</keyword>
<keyword evidence="2" id="KW-0378">Hydrolase</keyword>
<dbReference type="Proteomes" id="UP001153636">
    <property type="component" value="Chromosome 7"/>
</dbReference>
<evidence type="ECO:0000256" key="2">
    <source>
        <dbReference type="ARBA" id="ARBA00022801"/>
    </source>
</evidence>
<dbReference type="EMBL" id="OV651819">
    <property type="protein sequence ID" value="CAH1113574.1"/>
    <property type="molecule type" value="Genomic_DNA"/>
</dbReference>
<sequence>MNHKLFLILKQSIYKYWLLIKAHSVDQFSFYTTVAFLFMMHKNTMLNFALKLFLFHSFFVFCSALDCMDQDNQTVDWFLVYKIPQIDHTDELISNGLGYVYMTSKNKYWKSSTIPINSTNSILANTLSDLAKNSTSYILYNDSPPSGANNTKKGHTKGVVAFNGRGGYWMTHSLPYFPTYESYKFPKIGAKYGHMFLCFSMNLPYLNEVGRQLYYNQPNIYKSYISKGIKPLVPKLDNAARKTIINGSPWTSKKILLSKRNEKFLSIAKAGRDYRELYSDIIAPYLKQDLLVQSWSLDSKRYESECKRTVRINNVNSVYINEAGARFYSMVDQSKWAITKNESDTFWFCIGDLNRAKNHEYRSGGAICFSDGKLKKSLENLVSTVAECRDDVKPINRTIHGPVKKKVQKPSSNRIYIYKGF</sequence>
<dbReference type="PANTHER" id="PTHR10858">
    <property type="entry name" value="DEOXYRIBONUCLEASE II"/>
    <property type="match status" value="1"/>
</dbReference>
<dbReference type="GO" id="GO:0006309">
    <property type="term" value="P:apoptotic DNA fragmentation"/>
    <property type="evidence" value="ECO:0007669"/>
    <property type="project" value="TreeGrafter"/>
</dbReference>
<proteinExistence type="inferred from homology"/>
<gene>
    <name evidence="3" type="ORF">PSYICH_LOCUS13881</name>
</gene>
<evidence type="ECO:0000313" key="3">
    <source>
        <dbReference type="EMBL" id="CAH1113574.1"/>
    </source>
</evidence>
<dbReference type="AlphaFoldDB" id="A0A9P0D7V4"/>
<reference evidence="3" key="1">
    <citation type="submission" date="2022-01" db="EMBL/GenBank/DDBJ databases">
        <authorList>
            <person name="King R."/>
        </authorList>
    </citation>
    <scope>NUCLEOTIDE SEQUENCE</scope>
</reference>
<dbReference type="PANTHER" id="PTHR10858:SF23">
    <property type="entry name" value="DEOXYRIBONUCLEASE II"/>
    <property type="match status" value="1"/>
</dbReference>
<accession>A0A9P0D7V4</accession>
<protein>
    <submittedName>
        <fullName evidence="3">Uncharacterized protein</fullName>
    </submittedName>
</protein>
<comment type="similarity">
    <text evidence="1">Belongs to the DNase II family.</text>
</comment>
<dbReference type="CDD" id="cd09120">
    <property type="entry name" value="PLDc_DNaseII_1"/>
    <property type="match status" value="1"/>
</dbReference>